<evidence type="ECO:0000256" key="5">
    <source>
        <dbReference type="ARBA" id="ARBA00022771"/>
    </source>
</evidence>
<evidence type="ECO:0000259" key="11">
    <source>
        <dbReference type="PROSITE" id="PS50157"/>
    </source>
</evidence>
<feature type="compositionally biased region" description="Polar residues" evidence="10">
    <location>
        <begin position="198"/>
        <end position="207"/>
    </location>
</feature>
<keyword evidence="12" id="KW-1185">Reference proteome</keyword>
<dbReference type="PANTHER" id="PTHR23235:SF120">
    <property type="entry name" value="KRUPPEL-LIKE FACTOR 15"/>
    <property type="match status" value="1"/>
</dbReference>
<evidence type="ECO:0000256" key="10">
    <source>
        <dbReference type="SAM" id="MobiDB-lite"/>
    </source>
</evidence>
<evidence type="ECO:0000256" key="8">
    <source>
        <dbReference type="ARBA" id="ARBA00023242"/>
    </source>
</evidence>
<dbReference type="RefSeq" id="XP_015589624.1">
    <property type="nucleotide sequence ID" value="XM_015734138.2"/>
</dbReference>
<evidence type="ECO:0000256" key="6">
    <source>
        <dbReference type="ARBA" id="ARBA00022833"/>
    </source>
</evidence>
<feature type="domain" description="C2H2-type" evidence="11">
    <location>
        <begin position="256"/>
        <end position="283"/>
    </location>
</feature>
<dbReference type="PROSITE" id="PS00028">
    <property type="entry name" value="ZINC_FINGER_C2H2_1"/>
    <property type="match status" value="2"/>
</dbReference>
<evidence type="ECO:0000256" key="9">
    <source>
        <dbReference type="PROSITE-ProRule" id="PRU00042"/>
    </source>
</evidence>
<dbReference type="GO" id="GO:0000981">
    <property type="term" value="F:DNA-binding transcription factor activity, RNA polymerase II-specific"/>
    <property type="evidence" value="ECO:0007669"/>
    <property type="project" value="TreeGrafter"/>
</dbReference>
<name>A0AAJ7BM93_CEPCN</name>
<dbReference type="AlphaFoldDB" id="A0AAJ7BM93"/>
<dbReference type="GeneID" id="107265091"/>
<evidence type="ECO:0000256" key="2">
    <source>
        <dbReference type="ARBA" id="ARBA00006991"/>
    </source>
</evidence>
<dbReference type="GO" id="GO:0008270">
    <property type="term" value="F:zinc ion binding"/>
    <property type="evidence" value="ECO:0007669"/>
    <property type="project" value="UniProtKB-KW"/>
</dbReference>
<reference evidence="13" key="1">
    <citation type="submission" date="2025-08" db="UniProtKB">
        <authorList>
            <consortium name="RefSeq"/>
        </authorList>
    </citation>
    <scope>IDENTIFICATION</scope>
</reference>
<dbReference type="Pfam" id="PF00096">
    <property type="entry name" value="zf-C2H2"/>
    <property type="match status" value="3"/>
</dbReference>
<dbReference type="Gene3D" id="3.30.160.60">
    <property type="entry name" value="Classic Zinc Finger"/>
    <property type="match status" value="3"/>
</dbReference>
<feature type="domain" description="C2H2-type" evidence="11">
    <location>
        <begin position="312"/>
        <end position="330"/>
    </location>
</feature>
<keyword evidence="4" id="KW-0677">Repeat</keyword>
<evidence type="ECO:0000256" key="3">
    <source>
        <dbReference type="ARBA" id="ARBA00022723"/>
    </source>
</evidence>
<dbReference type="PANTHER" id="PTHR23235">
    <property type="entry name" value="KRUEPPEL-LIKE TRANSCRIPTION FACTOR"/>
    <property type="match status" value="1"/>
</dbReference>
<comment type="similarity">
    <text evidence="2">Belongs to the krueppel C2H2-type zinc-finger protein family.</text>
</comment>
<organism evidence="12 13">
    <name type="scientific">Cephus cinctus</name>
    <name type="common">Wheat stem sawfly</name>
    <dbReference type="NCBI Taxonomy" id="211228"/>
    <lineage>
        <taxon>Eukaryota</taxon>
        <taxon>Metazoa</taxon>
        <taxon>Ecdysozoa</taxon>
        <taxon>Arthropoda</taxon>
        <taxon>Hexapoda</taxon>
        <taxon>Insecta</taxon>
        <taxon>Pterygota</taxon>
        <taxon>Neoptera</taxon>
        <taxon>Endopterygota</taxon>
        <taxon>Hymenoptera</taxon>
        <taxon>Cephoidea</taxon>
        <taxon>Cephidae</taxon>
        <taxon>Cephus</taxon>
    </lineage>
</organism>
<feature type="domain" description="C2H2-type" evidence="11">
    <location>
        <begin position="284"/>
        <end position="311"/>
    </location>
</feature>
<dbReference type="PROSITE" id="PS50157">
    <property type="entry name" value="ZINC_FINGER_C2H2_2"/>
    <property type="match status" value="3"/>
</dbReference>
<proteinExistence type="inferred from homology"/>
<sequence>MACHALGRCRICSRKHKIPVFGAEATQHVFIQKSNLKLIILNTVCIFCIGKIECLVKKMDPSHSFGNVITDDEFKFNFSSSPHGQQSGQSNELITTTDNQQSTRINVHDSKSQRFGESVGEQNEQCNCGMCYFCNSGLPLLVNVVHDQSRSISPSSRQEKTFTTLEPSKKQGSCQHNLSQHKSEAMSHHSQVPEMRNSPGTTEQSSVLQCTDIPRVNLQYNQPSNSNYASSSADNTSVDCAAYTSSQTGKKSQRDLFCDFCKKKFTHAGDLNKHRRRHTGERPYECAECQKKFAHASNLARHQRVHSGERPFSCTHCEKRFTRRDKLTNHVAAKRCRNRTTNFVDSPMGQ</sequence>
<dbReference type="KEGG" id="ccin:107265091"/>
<keyword evidence="7" id="KW-0238">DNA-binding</keyword>
<dbReference type="SMART" id="SM00355">
    <property type="entry name" value="ZnF_C2H2"/>
    <property type="match status" value="3"/>
</dbReference>
<gene>
    <name evidence="13" type="primary">LOC107265091</name>
</gene>
<dbReference type="InterPro" id="IPR036236">
    <property type="entry name" value="Znf_C2H2_sf"/>
</dbReference>
<keyword evidence="6" id="KW-0862">Zinc</keyword>
<keyword evidence="5 9" id="KW-0863">Zinc-finger</keyword>
<dbReference type="Proteomes" id="UP000694920">
    <property type="component" value="Unplaced"/>
</dbReference>
<comment type="subcellular location">
    <subcellularLocation>
        <location evidence="1">Nucleus</location>
    </subcellularLocation>
</comment>
<dbReference type="FunFam" id="3.30.160.60:FF:000744">
    <property type="entry name" value="zinc finger E-box-binding homeobox 1"/>
    <property type="match status" value="1"/>
</dbReference>
<evidence type="ECO:0000256" key="4">
    <source>
        <dbReference type="ARBA" id="ARBA00022737"/>
    </source>
</evidence>
<evidence type="ECO:0000256" key="7">
    <source>
        <dbReference type="ARBA" id="ARBA00023125"/>
    </source>
</evidence>
<dbReference type="FunFam" id="3.30.160.60:FF:002343">
    <property type="entry name" value="Zinc finger protein 33A"/>
    <property type="match status" value="1"/>
</dbReference>
<feature type="compositionally biased region" description="Polar residues" evidence="10">
    <location>
        <begin position="150"/>
        <end position="180"/>
    </location>
</feature>
<dbReference type="InterPro" id="IPR013087">
    <property type="entry name" value="Znf_C2H2_type"/>
</dbReference>
<evidence type="ECO:0000313" key="12">
    <source>
        <dbReference type="Proteomes" id="UP000694920"/>
    </source>
</evidence>
<dbReference type="SUPFAM" id="SSF57667">
    <property type="entry name" value="beta-beta-alpha zinc fingers"/>
    <property type="match status" value="2"/>
</dbReference>
<dbReference type="GO" id="GO:0005634">
    <property type="term" value="C:nucleus"/>
    <property type="evidence" value="ECO:0007669"/>
    <property type="project" value="UniProtKB-SubCell"/>
</dbReference>
<dbReference type="GO" id="GO:0000978">
    <property type="term" value="F:RNA polymerase II cis-regulatory region sequence-specific DNA binding"/>
    <property type="evidence" value="ECO:0007669"/>
    <property type="project" value="TreeGrafter"/>
</dbReference>
<evidence type="ECO:0000256" key="1">
    <source>
        <dbReference type="ARBA" id="ARBA00004123"/>
    </source>
</evidence>
<accession>A0AAJ7BM93</accession>
<keyword evidence="8" id="KW-0539">Nucleus</keyword>
<dbReference type="FunFam" id="3.30.160.60:FF:001437">
    <property type="entry name" value="Zinc finger protein 594"/>
    <property type="match status" value="1"/>
</dbReference>
<keyword evidence="3" id="KW-0479">Metal-binding</keyword>
<protein>
    <submittedName>
        <fullName evidence="13">Zinc finger protein 271</fullName>
    </submittedName>
</protein>
<evidence type="ECO:0000313" key="13">
    <source>
        <dbReference type="RefSeq" id="XP_015589624.1"/>
    </source>
</evidence>
<feature type="region of interest" description="Disordered" evidence="10">
    <location>
        <begin position="150"/>
        <end position="207"/>
    </location>
</feature>